<reference evidence="17 18" key="1">
    <citation type="submission" date="2009-01" db="EMBL/GenBank/DDBJ databases">
        <authorList>
            <person name="Qin X."/>
            <person name="Bachman B."/>
            <person name="Battles P."/>
            <person name="Bell A."/>
            <person name="Bess C."/>
            <person name="Bickham C."/>
            <person name="Chaboub L."/>
            <person name="Chen D."/>
            <person name="Coyle M."/>
            <person name="Deiros D.R."/>
            <person name="Dinh H."/>
            <person name="Forbes L."/>
            <person name="Fowler G."/>
            <person name="Francisco L."/>
            <person name="Fu Q."/>
            <person name="Gubbala S."/>
            <person name="Hale W."/>
            <person name="Han Y."/>
            <person name="Hemphill L."/>
            <person name="Highlander S.K."/>
            <person name="Hirani K."/>
            <person name="Hogues M."/>
            <person name="Jackson L."/>
            <person name="Jakkamsetti A."/>
            <person name="Javaid M."/>
            <person name="Jiang H."/>
            <person name="Korchina V."/>
            <person name="Kovar C."/>
            <person name="Lara F."/>
            <person name="Lee S."/>
            <person name="Mata R."/>
            <person name="Mathew T."/>
            <person name="Moen C."/>
            <person name="Morales K."/>
            <person name="Munidasa M."/>
            <person name="Nazareth L."/>
            <person name="Ngo R."/>
            <person name="Nguyen L."/>
            <person name="Okwuonu G."/>
            <person name="Ongeri F."/>
            <person name="Patil S."/>
            <person name="Petrosino J."/>
            <person name="Pham C."/>
            <person name="Pham P."/>
            <person name="Pu L.-L."/>
            <person name="Puazo M."/>
            <person name="Raj R."/>
            <person name="Reid J."/>
            <person name="Rouhana J."/>
            <person name="Saada N."/>
            <person name="Shang Y."/>
            <person name="Simmons D."/>
            <person name="Thornton R."/>
            <person name="Warren J."/>
            <person name="Weissenberger G."/>
            <person name="Zhang J."/>
            <person name="Zhang L."/>
            <person name="Zhou C."/>
            <person name="Zhu D."/>
            <person name="Muzny D."/>
            <person name="Worley K."/>
            <person name="Gibbs R."/>
        </authorList>
    </citation>
    <scope>NUCLEOTIDE SEQUENCE [LARGE SCALE GENOMIC DNA]</scope>
    <source>
        <strain evidence="17 18">ATCC 51866</strain>
    </source>
</reference>
<evidence type="ECO:0000256" key="3">
    <source>
        <dbReference type="ARBA" id="ARBA00010136"/>
    </source>
</evidence>
<dbReference type="EMBL" id="ACHF01000034">
    <property type="protein sequence ID" value="EEI63136.1"/>
    <property type="molecule type" value="Genomic_DNA"/>
</dbReference>
<comment type="cofactor">
    <cofactor evidence="2">
        <name>Zn(2+)</name>
        <dbReference type="ChEBI" id="CHEBI:29105"/>
    </cofactor>
</comment>
<evidence type="ECO:0000256" key="10">
    <source>
        <dbReference type="ARBA" id="ARBA00022833"/>
    </source>
</evidence>
<keyword evidence="11" id="KW-0482">Metalloprotease</keyword>
<keyword evidence="8" id="KW-0479">Metal-binding</keyword>
<evidence type="ECO:0000259" key="15">
    <source>
        <dbReference type="Pfam" id="PF11838"/>
    </source>
</evidence>
<dbReference type="GO" id="GO:0016285">
    <property type="term" value="F:alanyl aminopeptidase activity"/>
    <property type="evidence" value="ECO:0007669"/>
    <property type="project" value="UniProtKB-EC"/>
</dbReference>
<keyword evidence="7" id="KW-0645">Protease</keyword>
<feature type="domain" description="ERAP1-like C-terminal" evidence="15">
    <location>
        <begin position="566"/>
        <end position="877"/>
    </location>
</feature>
<dbReference type="Gene3D" id="1.10.390.10">
    <property type="entry name" value="Neutral Protease Domain 2"/>
    <property type="match status" value="1"/>
</dbReference>
<evidence type="ECO:0000256" key="12">
    <source>
        <dbReference type="ARBA" id="ARBA00029811"/>
    </source>
</evidence>
<dbReference type="InterPro" id="IPR050344">
    <property type="entry name" value="Peptidase_M1_aminopeptidases"/>
</dbReference>
<organism evidence="17 18">
    <name type="scientific">Corynebacterium glucuronolyticum ATCC 51866</name>
    <dbReference type="NCBI Taxonomy" id="548478"/>
    <lineage>
        <taxon>Bacteria</taxon>
        <taxon>Bacillati</taxon>
        <taxon>Actinomycetota</taxon>
        <taxon>Actinomycetes</taxon>
        <taxon>Mycobacteriales</taxon>
        <taxon>Corynebacteriaceae</taxon>
        <taxon>Corynebacterium</taxon>
    </lineage>
</organism>
<keyword evidence="9 17" id="KW-0378">Hydrolase</keyword>
<evidence type="ECO:0000259" key="14">
    <source>
        <dbReference type="Pfam" id="PF01433"/>
    </source>
</evidence>
<comment type="similarity">
    <text evidence="3">Belongs to the peptidase M1 family.</text>
</comment>
<evidence type="ECO:0000256" key="6">
    <source>
        <dbReference type="ARBA" id="ARBA00022438"/>
    </source>
</evidence>
<evidence type="ECO:0000256" key="8">
    <source>
        <dbReference type="ARBA" id="ARBA00022723"/>
    </source>
</evidence>
<evidence type="ECO:0000313" key="17">
    <source>
        <dbReference type="EMBL" id="EEI63136.1"/>
    </source>
</evidence>
<dbReference type="Gene3D" id="2.60.40.1730">
    <property type="entry name" value="tricorn interacting facor f3 domain"/>
    <property type="match status" value="1"/>
</dbReference>
<dbReference type="InterPro" id="IPR027268">
    <property type="entry name" value="Peptidase_M4/M1_CTD_sf"/>
</dbReference>
<accession>A0ABM9XPS2</accession>
<protein>
    <recommendedName>
        <fullName evidence="5">Aminopeptidase N</fullName>
        <ecNumber evidence="4">3.4.11.2</ecNumber>
    </recommendedName>
    <alternativeName>
        <fullName evidence="12">Alanine aminopeptidase</fullName>
    </alternativeName>
    <alternativeName>
        <fullName evidence="13">Lysyl aminopeptidase</fullName>
    </alternativeName>
</protein>
<keyword evidence="10" id="KW-0862">Zinc</keyword>
<dbReference type="SUPFAM" id="SSF55486">
    <property type="entry name" value="Metalloproteases ('zincins'), catalytic domain"/>
    <property type="match status" value="1"/>
</dbReference>
<feature type="domain" description="Peptidase M1 membrane alanine aminopeptidase" evidence="14">
    <location>
        <begin position="271"/>
        <end position="484"/>
    </location>
</feature>
<dbReference type="SUPFAM" id="SSF63737">
    <property type="entry name" value="Leukotriene A4 hydrolase N-terminal domain"/>
    <property type="match status" value="1"/>
</dbReference>
<dbReference type="CDD" id="cd09602">
    <property type="entry name" value="M1_APN"/>
    <property type="match status" value="1"/>
</dbReference>
<evidence type="ECO:0000313" key="18">
    <source>
        <dbReference type="Proteomes" id="UP000006237"/>
    </source>
</evidence>
<dbReference type="InterPro" id="IPR001930">
    <property type="entry name" value="Peptidase_M1"/>
</dbReference>
<evidence type="ECO:0000256" key="7">
    <source>
        <dbReference type="ARBA" id="ARBA00022670"/>
    </source>
</evidence>
<keyword evidence="6 17" id="KW-0031">Aminopeptidase</keyword>
<dbReference type="PANTHER" id="PTHR11533">
    <property type="entry name" value="PROTEASE M1 ZINC METALLOPROTEASE"/>
    <property type="match status" value="1"/>
</dbReference>
<evidence type="ECO:0000256" key="13">
    <source>
        <dbReference type="ARBA" id="ARBA00031533"/>
    </source>
</evidence>
<dbReference type="InterPro" id="IPR014782">
    <property type="entry name" value="Peptidase_M1_dom"/>
</dbReference>
<dbReference type="PANTHER" id="PTHR11533:SF174">
    <property type="entry name" value="PUROMYCIN-SENSITIVE AMINOPEPTIDASE-RELATED"/>
    <property type="match status" value="1"/>
</dbReference>
<evidence type="ECO:0000256" key="2">
    <source>
        <dbReference type="ARBA" id="ARBA00001947"/>
    </source>
</evidence>
<dbReference type="InterPro" id="IPR045357">
    <property type="entry name" value="Aminopeptidase_N-like_N"/>
</dbReference>
<evidence type="ECO:0000259" key="16">
    <source>
        <dbReference type="Pfam" id="PF17900"/>
    </source>
</evidence>
<dbReference type="InterPro" id="IPR024571">
    <property type="entry name" value="ERAP1-like_C_dom"/>
</dbReference>
<gene>
    <name evidence="17" type="primary">pepN</name>
    <name evidence="17" type="ORF">HMPREF0293_1432</name>
</gene>
<evidence type="ECO:0000256" key="11">
    <source>
        <dbReference type="ARBA" id="ARBA00023049"/>
    </source>
</evidence>
<dbReference type="Proteomes" id="UP000006237">
    <property type="component" value="Unassembled WGS sequence"/>
</dbReference>
<feature type="domain" description="Aminopeptidase N-like N-terminal" evidence="16">
    <location>
        <begin position="35"/>
        <end position="209"/>
    </location>
</feature>
<evidence type="ECO:0000256" key="1">
    <source>
        <dbReference type="ARBA" id="ARBA00000098"/>
    </source>
</evidence>
<dbReference type="Pfam" id="PF17900">
    <property type="entry name" value="Peptidase_M1_N"/>
    <property type="match status" value="1"/>
</dbReference>
<keyword evidence="18" id="KW-1185">Reference proteome</keyword>
<sequence>MLPQHALTGHERIPMTSVNLTKKEAQHRSDMLDVEHYTIHLDLTTGEETFSSITTARFKVKKSGDTFIDLRAKNVTEVLLDGEDITAKALTLNDAGYDEEHGIALTGLTEGEHTLQITADAVYSHSGQGLHRFVDPADNRVYMYTQFEAADAKRMFACFDQPDLKATYDLTVVTPDDFVIVTNAPVETHVRDGKATHTSTIDYRLSTYLVALIAGPYFEVKDSWTGPLTKHPETPEGQYGPHVGQADELTIPLSIYCRQSIAEALDADVLFDQTKQGFDFYHQVFGVMYPFHKYDQVFCPEYNMGAMENAGCVTFRDEYVFTSKPTEYRYERRCDTILHEMAHMWFGDLVTMQWWDDLWLNESFATWSAATAMVANTKYKTAWVTYCSVEKAWAYAQDTLPTTHPISTDASDIEAVEQNFDGITYAKGMSVLKQLAAYVGQDAFLAGVRLHFARHAFGNATFDDLLQSLSESSGRDLSDWAHQWLKTTGVNALRPAFTVEDGKYTSFAVEQDGAQPGNGEFRTHRIGVGLYSLIDGKVTRTDRVEVDIDSASKEVSEFIGKDAADLVLVNDDDLTYAIMELDPASLSFVQEHIGDIEDPMARALCWSAAWQMVRNTKMRGRDFVELVRRGAPVEKETAVLGQILAQATTAVTRYSDPEWVEAEGNALLATTLLEGAKVTRDFRQVAFVNQLLSVTPTEEAKEFFRSILEGTPSIDGVEVDAELKWKALTALIAAGDINAPEEKIRAMREEDKLASGQNSAWRAGAAIPTKDVKTAVWKELTDTSRSMSNLERRHKLEGLTFAGSAPLLEPFAKDYFALAPRIWKNFSSETALQMVEGLFPYYATSQETVDTAQVVLDSEHPAALHRVIAEGQDRLQRALRNREADK</sequence>
<name>A0ABM9XPS2_9CORY</name>
<comment type="catalytic activity">
    <reaction evidence="1">
        <text>Release of an N-terminal amino acid, Xaa-|-Yaa- from a peptide, amide or arylamide. Xaa is preferably Ala, but may be most amino acids including Pro (slow action). When a terminal hydrophobic residue is followed by a prolyl residue, the two may be released as an intact Xaa-Pro dipeptide.</text>
        <dbReference type="EC" id="3.4.11.2"/>
    </reaction>
</comment>
<evidence type="ECO:0000256" key="5">
    <source>
        <dbReference type="ARBA" id="ARBA00015611"/>
    </source>
</evidence>
<dbReference type="Pfam" id="PF11838">
    <property type="entry name" value="ERAP1_C"/>
    <property type="match status" value="1"/>
</dbReference>
<evidence type="ECO:0000256" key="4">
    <source>
        <dbReference type="ARBA" id="ARBA00012564"/>
    </source>
</evidence>
<dbReference type="PRINTS" id="PR00756">
    <property type="entry name" value="ALADIPTASE"/>
</dbReference>
<proteinExistence type="inferred from homology"/>
<dbReference type="EC" id="3.4.11.2" evidence="4"/>
<dbReference type="Pfam" id="PF01433">
    <property type="entry name" value="Peptidase_M1"/>
    <property type="match status" value="1"/>
</dbReference>
<comment type="caution">
    <text evidence="17">The sequence shown here is derived from an EMBL/GenBank/DDBJ whole genome shotgun (WGS) entry which is preliminary data.</text>
</comment>
<dbReference type="NCBIfam" id="TIGR02412">
    <property type="entry name" value="pepN_strep_liv"/>
    <property type="match status" value="1"/>
</dbReference>
<dbReference type="InterPro" id="IPR012778">
    <property type="entry name" value="Pept_M1_aminopeptidase"/>
</dbReference>
<evidence type="ECO:0000256" key="9">
    <source>
        <dbReference type="ARBA" id="ARBA00022801"/>
    </source>
</evidence>
<dbReference type="InterPro" id="IPR042097">
    <property type="entry name" value="Aminopeptidase_N-like_N_sf"/>
</dbReference>